<reference evidence="8" key="1">
    <citation type="submission" date="2020-06" db="EMBL/GenBank/DDBJ databases">
        <title>WGS assembly of Ceratodon purpureus strain R40.</title>
        <authorList>
            <person name="Carey S.B."/>
            <person name="Jenkins J."/>
            <person name="Shu S."/>
            <person name="Lovell J.T."/>
            <person name="Sreedasyam A."/>
            <person name="Maumus F."/>
            <person name="Tiley G.P."/>
            <person name="Fernandez-Pozo N."/>
            <person name="Barry K."/>
            <person name="Chen C."/>
            <person name="Wang M."/>
            <person name="Lipzen A."/>
            <person name="Daum C."/>
            <person name="Saski C.A."/>
            <person name="Payton A.C."/>
            <person name="Mcbreen J.C."/>
            <person name="Conrad R.E."/>
            <person name="Kollar L.M."/>
            <person name="Olsson S."/>
            <person name="Huttunen S."/>
            <person name="Landis J.B."/>
            <person name="Wickett N.J."/>
            <person name="Johnson M.G."/>
            <person name="Rensing S.A."/>
            <person name="Grimwood J."/>
            <person name="Schmutz J."/>
            <person name="Mcdaniel S.F."/>
        </authorList>
    </citation>
    <scope>NUCLEOTIDE SEQUENCE</scope>
    <source>
        <strain evidence="8">R40</strain>
    </source>
</reference>
<sequence length="255" mass="27075">MTAMEEEGAPPSLDVSQRTDGRSASQLRPLQCSRGLLARAHGSATWSQESTTVMAAVYGPKPAAMRKENAERAVVEIIWRAKNGLPGSYEKEAEVVVRRSLEFIILTALHPNTAISVILQVISDDGSLLACAINAACAALVDAGIPLNGLLTAVGCGVTHDGQVFLDPTKLEEQKSKAFVCLVFPSRPLSAVSGLPADVDGEPFEHGILTSVTHGAMEVDEYFTCVENGRAATAKIAEFSRNSIERSQKRVSGAV</sequence>
<feature type="compositionally biased region" description="Polar residues" evidence="6">
    <location>
        <begin position="14"/>
        <end position="24"/>
    </location>
</feature>
<dbReference type="InterPro" id="IPR050080">
    <property type="entry name" value="RNase_PH"/>
</dbReference>
<proteinExistence type="inferred from homology"/>
<gene>
    <name evidence="8" type="ORF">KC19_4G102300</name>
</gene>
<dbReference type="GO" id="GO:0034475">
    <property type="term" value="P:U4 snRNA 3'-end processing"/>
    <property type="evidence" value="ECO:0007669"/>
    <property type="project" value="TreeGrafter"/>
</dbReference>
<dbReference type="InterPro" id="IPR020568">
    <property type="entry name" value="Ribosomal_Su5_D2-typ_SF"/>
</dbReference>
<accession>A0A8T0I948</accession>
<dbReference type="InterPro" id="IPR027408">
    <property type="entry name" value="PNPase/RNase_PH_dom_sf"/>
</dbReference>
<keyword evidence="5" id="KW-0539">Nucleus</keyword>
<dbReference type="GO" id="GO:0000177">
    <property type="term" value="C:cytoplasmic exosome (RNase complex)"/>
    <property type="evidence" value="ECO:0007669"/>
    <property type="project" value="TreeGrafter"/>
</dbReference>
<keyword evidence="9" id="KW-1185">Reference proteome</keyword>
<evidence type="ECO:0000256" key="5">
    <source>
        <dbReference type="ARBA" id="ARBA00023242"/>
    </source>
</evidence>
<keyword evidence="4" id="KW-0271">Exosome</keyword>
<feature type="domain" description="Exoribonuclease phosphorolytic" evidence="7">
    <location>
        <begin position="26"/>
        <end position="146"/>
    </location>
</feature>
<dbReference type="OrthoDB" id="27298at2759"/>
<dbReference type="CDD" id="cd11372">
    <property type="entry name" value="RNase_PH_RRP46"/>
    <property type="match status" value="1"/>
</dbReference>
<dbReference type="GO" id="GO:0071051">
    <property type="term" value="P:poly(A)-dependent snoRNA 3'-end processing"/>
    <property type="evidence" value="ECO:0007669"/>
    <property type="project" value="TreeGrafter"/>
</dbReference>
<dbReference type="Pfam" id="PF01138">
    <property type="entry name" value="RNase_PH"/>
    <property type="match status" value="1"/>
</dbReference>
<dbReference type="GO" id="GO:0003723">
    <property type="term" value="F:RNA binding"/>
    <property type="evidence" value="ECO:0007669"/>
    <property type="project" value="TreeGrafter"/>
</dbReference>
<evidence type="ECO:0000259" key="7">
    <source>
        <dbReference type="Pfam" id="PF01138"/>
    </source>
</evidence>
<evidence type="ECO:0000256" key="3">
    <source>
        <dbReference type="ARBA" id="ARBA00022552"/>
    </source>
</evidence>
<dbReference type="PANTHER" id="PTHR11953">
    <property type="entry name" value="EXOSOME COMPLEX COMPONENT"/>
    <property type="match status" value="1"/>
</dbReference>
<name>A0A8T0I948_CERPU</name>
<dbReference type="GO" id="GO:0000176">
    <property type="term" value="C:nuclear exosome (RNase complex)"/>
    <property type="evidence" value="ECO:0007669"/>
    <property type="project" value="TreeGrafter"/>
</dbReference>
<evidence type="ECO:0000256" key="6">
    <source>
        <dbReference type="SAM" id="MobiDB-lite"/>
    </source>
</evidence>
<dbReference type="EMBL" id="CM026424">
    <property type="protein sequence ID" value="KAG0579486.1"/>
    <property type="molecule type" value="Genomic_DNA"/>
</dbReference>
<dbReference type="GO" id="GO:0016075">
    <property type="term" value="P:rRNA catabolic process"/>
    <property type="evidence" value="ECO:0007669"/>
    <property type="project" value="TreeGrafter"/>
</dbReference>
<dbReference type="SUPFAM" id="SSF55666">
    <property type="entry name" value="Ribonuclease PH domain 2-like"/>
    <property type="match status" value="1"/>
</dbReference>
<evidence type="ECO:0000256" key="2">
    <source>
        <dbReference type="ARBA" id="ARBA00006678"/>
    </source>
</evidence>
<organism evidence="8 9">
    <name type="scientific">Ceratodon purpureus</name>
    <name type="common">Fire moss</name>
    <name type="synonym">Dicranum purpureum</name>
    <dbReference type="NCBI Taxonomy" id="3225"/>
    <lineage>
        <taxon>Eukaryota</taxon>
        <taxon>Viridiplantae</taxon>
        <taxon>Streptophyta</taxon>
        <taxon>Embryophyta</taxon>
        <taxon>Bryophyta</taxon>
        <taxon>Bryophytina</taxon>
        <taxon>Bryopsida</taxon>
        <taxon>Dicranidae</taxon>
        <taxon>Pseudoditrichales</taxon>
        <taxon>Ditrichaceae</taxon>
        <taxon>Ceratodon</taxon>
    </lineage>
</organism>
<dbReference type="InterPro" id="IPR001247">
    <property type="entry name" value="ExoRNase_PH_dom1"/>
</dbReference>
<dbReference type="AlphaFoldDB" id="A0A8T0I948"/>
<comment type="similarity">
    <text evidence="2">Belongs to the RNase PH family.</text>
</comment>
<evidence type="ECO:0000256" key="1">
    <source>
        <dbReference type="ARBA" id="ARBA00004123"/>
    </source>
</evidence>
<dbReference type="Gene3D" id="3.30.230.70">
    <property type="entry name" value="GHMP Kinase, N-terminal domain"/>
    <property type="match status" value="1"/>
</dbReference>
<feature type="region of interest" description="Disordered" evidence="6">
    <location>
        <begin position="1"/>
        <end position="24"/>
    </location>
</feature>
<comment type="caution">
    <text evidence="8">The sequence shown here is derived from an EMBL/GenBank/DDBJ whole genome shotgun (WGS) entry which is preliminary data.</text>
</comment>
<evidence type="ECO:0000313" key="9">
    <source>
        <dbReference type="Proteomes" id="UP000822688"/>
    </source>
</evidence>
<dbReference type="GO" id="GO:0071028">
    <property type="term" value="P:nuclear mRNA surveillance"/>
    <property type="evidence" value="ECO:0007669"/>
    <property type="project" value="TreeGrafter"/>
</dbReference>
<protein>
    <recommendedName>
        <fullName evidence="7">Exoribonuclease phosphorolytic domain-containing protein</fullName>
    </recommendedName>
</protein>
<dbReference type="PANTHER" id="PTHR11953:SF1">
    <property type="entry name" value="EXOSOME COMPLEX COMPONENT RRP46"/>
    <property type="match status" value="1"/>
</dbReference>
<evidence type="ECO:0000313" key="8">
    <source>
        <dbReference type="EMBL" id="KAG0579486.1"/>
    </source>
</evidence>
<dbReference type="Proteomes" id="UP000822688">
    <property type="component" value="Chromosome 4"/>
</dbReference>
<dbReference type="SUPFAM" id="SSF54211">
    <property type="entry name" value="Ribosomal protein S5 domain 2-like"/>
    <property type="match status" value="1"/>
</dbReference>
<keyword evidence="3" id="KW-0698">rRNA processing</keyword>
<dbReference type="InterPro" id="IPR036345">
    <property type="entry name" value="ExoRNase_PH_dom2_sf"/>
</dbReference>
<dbReference type="GO" id="GO:0005730">
    <property type="term" value="C:nucleolus"/>
    <property type="evidence" value="ECO:0007669"/>
    <property type="project" value="TreeGrafter"/>
</dbReference>
<evidence type="ECO:0000256" key="4">
    <source>
        <dbReference type="ARBA" id="ARBA00022835"/>
    </source>
</evidence>
<comment type="subcellular location">
    <subcellularLocation>
        <location evidence="1">Nucleus</location>
    </subcellularLocation>
</comment>
<dbReference type="GO" id="GO:0006364">
    <property type="term" value="P:rRNA processing"/>
    <property type="evidence" value="ECO:0007669"/>
    <property type="project" value="UniProtKB-KW"/>
</dbReference>